<gene>
    <name evidence="2" type="ORF">PDE_06957</name>
</gene>
<dbReference type="EMBL" id="KB644414">
    <property type="protein sequence ID" value="EPS31998.1"/>
    <property type="molecule type" value="Genomic_DNA"/>
</dbReference>
<feature type="region of interest" description="Disordered" evidence="1">
    <location>
        <begin position="58"/>
        <end position="101"/>
    </location>
</feature>
<name>S8AZW2_PENO1</name>
<evidence type="ECO:0000313" key="2">
    <source>
        <dbReference type="EMBL" id="EPS31998.1"/>
    </source>
</evidence>
<evidence type="ECO:0000256" key="1">
    <source>
        <dbReference type="SAM" id="MobiDB-lite"/>
    </source>
</evidence>
<organism evidence="2 3">
    <name type="scientific">Penicillium oxalicum (strain 114-2 / CGMCC 5302)</name>
    <name type="common">Penicillium decumbens</name>
    <dbReference type="NCBI Taxonomy" id="933388"/>
    <lineage>
        <taxon>Eukaryota</taxon>
        <taxon>Fungi</taxon>
        <taxon>Dikarya</taxon>
        <taxon>Ascomycota</taxon>
        <taxon>Pezizomycotina</taxon>
        <taxon>Eurotiomycetes</taxon>
        <taxon>Eurotiomycetidae</taxon>
        <taxon>Eurotiales</taxon>
        <taxon>Aspergillaceae</taxon>
        <taxon>Penicillium</taxon>
    </lineage>
</organism>
<sequence>MEPTWRLGAARARYILIEVMVLIVVSLHRLSPYSLTLDKVMEMGDNEISIAIGAISGSLQSSPSQSSSRSQEFQKLWSPERRVSSHAQWQPVPAQQRHVTE</sequence>
<dbReference type="AlphaFoldDB" id="S8AZW2"/>
<evidence type="ECO:0000313" key="3">
    <source>
        <dbReference type="Proteomes" id="UP000019376"/>
    </source>
</evidence>
<feature type="compositionally biased region" description="Low complexity" evidence="1">
    <location>
        <begin position="58"/>
        <end position="71"/>
    </location>
</feature>
<protein>
    <submittedName>
        <fullName evidence="2">Uncharacterized protein</fullName>
    </submittedName>
</protein>
<keyword evidence="3" id="KW-1185">Reference proteome</keyword>
<dbReference type="HOGENOM" id="CLU_2292638_0_0_1"/>
<accession>S8AZW2</accession>
<proteinExistence type="predicted"/>
<dbReference type="Proteomes" id="UP000019376">
    <property type="component" value="Unassembled WGS sequence"/>
</dbReference>
<reference evidence="2 3" key="1">
    <citation type="journal article" date="2013" name="PLoS ONE">
        <title>Genomic and secretomic analyses reveal unique features of the lignocellulolytic enzyme system of Penicillium decumbens.</title>
        <authorList>
            <person name="Liu G."/>
            <person name="Zhang L."/>
            <person name="Wei X."/>
            <person name="Zou G."/>
            <person name="Qin Y."/>
            <person name="Ma L."/>
            <person name="Li J."/>
            <person name="Zheng H."/>
            <person name="Wang S."/>
            <person name="Wang C."/>
            <person name="Xun L."/>
            <person name="Zhao G.-P."/>
            <person name="Zhou Z."/>
            <person name="Qu Y."/>
        </authorList>
    </citation>
    <scope>NUCLEOTIDE SEQUENCE [LARGE SCALE GENOMIC DNA]</scope>
    <source>
        <strain evidence="3">114-2 / CGMCC 5302</strain>
    </source>
</reference>